<evidence type="ECO:0000313" key="5">
    <source>
        <dbReference type="EMBL" id="BCE35722.1"/>
    </source>
</evidence>
<organism evidence="5">
    <name type="scientific">Bradyrhizobium diazoefficiens</name>
    <dbReference type="NCBI Taxonomy" id="1355477"/>
    <lineage>
        <taxon>Bacteria</taxon>
        <taxon>Pseudomonadati</taxon>
        <taxon>Pseudomonadota</taxon>
        <taxon>Alphaproteobacteria</taxon>
        <taxon>Hyphomicrobiales</taxon>
        <taxon>Nitrobacteraceae</taxon>
        <taxon>Bradyrhizobium</taxon>
    </lineage>
</organism>
<evidence type="ECO:0000256" key="2">
    <source>
        <dbReference type="ARBA" id="ARBA00022705"/>
    </source>
</evidence>
<sequence>MTDPKIISPRSWSGKKLSGEWLVTLKVDGVRAIWCDKRGWLSRANKPLYNVPPWRQGHPRDCEVFVHNFRDTIRATRTMCPKADTPSIAQEHLYGLARVDPRLCWGCLTNPSPADILAQLQRANDLRYEGLVLRQGDDWVKIKPAETHDVVITGYAEGRGKHRGRLGFVTTAKGAVGAGFTYSEREILWAEAKAGTLVGQVIEVSCMQLTRDRNFRHPFFVRMRPDKLVA</sequence>
<dbReference type="Gene3D" id="2.40.50.140">
    <property type="entry name" value="Nucleic acid-binding proteins"/>
    <property type="match status" value="1"/>
</dbReference>
<dbReference type="SUPFAM" id="SSF56091">
    <property type="entry name" value="DNA ligase/mRNA capping enzyme, catalytic domain"/>
    <property type="match status" value="1"/>
</dbReference>
<protein>
    <recommendedName>
        <fullName evidence="6">DNA ligase</fullName>
    </recommendedName>
</protein>
<proteinExistence type="predicted"/>
<evidence type="ECO:0008006" key="6">
    <source>
        <dbReference type="Google" id="ProtNLM"/>
    </source>
</evidence>
<dbReference type="GO" id="GO:0016874">
    <property type="term" value="F:ligase activity"/>
    <property type="evidence" value="ECO:0007669"/>
    <property type="project" value="UniProtKB-KW"/>
</dbReference>
<dbReference type="SUPFAM" id="SSF50249">
    <property type="entry name" value="Nucleic acid-binding proteins"/>
    <property type="match status" value="1"/>
</dbReference>
<accession>A0A809Y605</accession>
<dbReference type="EMBL" id="AP023093">
    <property type="protein sequence ID" value="BCE35722.1"/>
    <property type="molecule type" value="Genomic_DNA"/>
</dbReference>
<evidence type="ECO:0000256" key="3">
    <source>
        <dbReference type="ARBA" id="ARBA00022763"/>
    </source>
</evidence>
<name>A0A809Y605_9BRAD</name>
<dbReference type="GO" id="GO:0006281">
    <property type="term" value="P:DNA repair"/>
    <property type="evidence" value="ECO:0007669"/>
    <property type="project" value="UniProtKB-KW"/>
</dbReference>
<dbReference type="InterPro" id="IPR012340">
    <property type="entry name" value="NA-bd_OB-fold"/>
</dbReference>
<keyword evidence="2" id="KW-0235">DNA replication</keyword>
<dbReference type="GO" id="GO:0006260">
    <property type="term" value="P:DNA replication"/>
    <property type="evidence" value="ECO:0007669"/>
    <property type="project" value="UniProtKB-KW"/>
</dbReference>
<gene>
    <name evidence="5" type="ORF">XF3B_07530</name>
</gene>
<keyword evidence="3" id="KW-0227">DNA damage</keyword>
<evidence type="ECO:0000256" key="1">
    <source>
        <dbReference type="ARBA" id="ARBA00022598"/>
    </source>
</evidence>
<dbReference type="AlphaFoldDB" id="A0A809Y605"/>
<evidence type="ECO:0000256" key="4">
    <source>
        <dbReference type="ARBA" id="ARBA00023204"/>
    </source>
</evidence>
<dbReference type="PANTHER" id="PTHR47810">
    <property type="entry name" value="DNA LIGASE"/>
    <property type="match status" value="1"/>
</dbReference>
<reference evidence="5" key="1">
    <citation type="submission" date="2020-05" db="EMBL/GenBank/DDBJ databases">
        <title>Complete genome sequence of Bradyrhizobium diazoefficiens XF3 isolated from soybean nodule.</title>
        <authorList>
            <person name="Noda R."/>
            <person name="Kakizaki K."/>
            <person name="Minamisawa K."/>
        </authorList>
    </citation>
    <scope>NUCLEOTIDE SEQUENCE</scope>
    <source>
        <strain evidence="5">XF3</strain>
    </source>
</reference>
<dbReference type="PANTHER" id="PTHR47810:SF1">
    <property type="entry name" value="DNA LIGASE B"/>
    <property type="match status" value="1"/>
</dbReference>
<dbReference type="RefSeq" id="WP_182872447.1">
    <property type="nucleotide sequence ID" value="NZ_AP022639.1"/>
</dbReference>
<dbReference type="InterPro" id="IPR050326">
    <property type="entry name" value="NAD_dep_DNA_ligaseB"/>
</dbReference>
<keyword evidence="4" id="KW-0234">DNA repair</keyword>
<keyword evidence="1" id="KW-0436">Ligase</keyword>